<name>A0A1E4SWM5_9ASCO</name>
<feature type="compositionally biased region" description="Basic and acidic residues" evidence="8">
    <location>
        <begin position="26"/>
        <end position="42"/>
    </location>
</feature>
<feature type="transmembrane region" description="Helical" evidence="9">
    <location>
        <begin position="417"/>
        <end position="441"/>
    </location>
</feature>
<feature type="transmembrane region" description="Helical" evidence="9">
    <location>
        <begin position="280"/>
        <end position="302"/>
    </location>
</feature>
<dbReference type="PANTHER" id="PTHR11003">
    <property type="entry name" value="POTASSIUM CHANNEL, SUBFAMILY K"/>
    <property type="match status" value="1"/>
</dbReference>
<gene>
    <name evidence="11" type="ORF">CANARDRAFT_29635</name>
</gene>
<evidence type="ECO:0000313" key="11">
    <source>
        <dbReference type="EMBL" id="ODV83916.1"/>
    </source>
</evidence>
<evidence type="ECO:0000256" key="3">
    <source>
        <dbReference type="ARBA" id="ARBA00022692"/>
    </source>
</evidence>
<feature type="domain" description="Potassium channel" evidence="10">
    <location>
        <begin position="367"/>
        <end position="439"/>
    </location>
</feature>
<evidence type="ECO:0000256" key="1">
    <source>
        <dbReference type="ARBA" id="ARBA00004141"/>
    </source>
</evidence>
<keyword evidence="3 9" id="KW-0812">Transmembrane</keyword>
<feature type="compositionally biased region" description="Polar residues" evidence="8">
    <location>
        <begin position="72"/>
        <end position="90"/>
    </location>
</feature>
<keyword evidence="4 9" id="KW-1133">Transmembrane helix</keyword>
<feature type="domain" description="Potassium channel" evidence="10">
    <location>
        <begin position="502"/>
        <end position="572"/>
    </location>
</feature>
<dbReference type="Pfam" id="PF07885">
    <property type="entry name" value="Ion_trans_2"/>
    <property type="match status" value="2"/>
</dbReference>
<feature type="transmembrane region" description="Helical" evidence="9">
    <location>
        <begin position="551"/>
        <end position="575"/>
    </location>
</feature>
<feature type="transmembrane region" description="Helical" evidence="9">
    <location>
        <begin position="492"/>
        <end position="513"/>
    </location>
</feature>
<keyword evidence="12" id="KW-1185">Reference proteome</keyword>
<evidence type="ECO:0000256" key="8">
    <source>
        <dbReference type="SAM" id="MobiDB-lite"/>
    </source>
</evidence>
<protein>
    <recommendedName>
        <fullName evidence="10">Potassium channel domain-containing protein</fullName>
    </recommendedName>
</protein>
<keyword evidence="7" id="KW-0407">Ion channel</keyword>
<dbReference type="PANTHER" id="PTHR11003:SF334">
    <property type="entry name" value="FI03418P"/>
    <property type="match status" value="1"/>
</dbReference>
<keyword evidence="5" id="KW-0406">Ion transport</keyword>
<evidence type="ECO:0000256" key="6">
    <source>
        <dbReference type="ARBA" id="ARBA00023136"/>
    </source>
</evidence>
<dbReference type="GO" id="GO:0015271">
    <property type="term" value="F:outward rectifier potassium channel activity"/>
    <property type="evidence" value="ECO:0007669"/>
    <property type="project" value="TreeGrafter"/>
</dbReference>
<organism evidence="11 12">
    <name type="scientific">[Candida] arabinofermentans NRRL YB-2248</name>
    <dbReference type="NCBI Taxonomy" id="983967"/>
    <lineage>
        <taxon>Eukaryota</taxon>
        <taxon>Fungi</taxon>
        <taxon>Dikarya</taxon>
        <taxon>Ascomycota</taxon>
        <taxon>Saccharomycotina</taxon>
        <taxon>Pichiomycetes</taxon>
        <taxon>Pichiales</taxon>
        <taxon>Pichiaceae</taxon>
        <taxon>Ogataea</taxon>
        <taxon>Ogataea/Candida clade</taxon>
    </lineage>
</organism>
<sequence length="904" mass="102726">MASRSNQLESEVDPSETVVVPIATAVEEHPQLRMRSRSDSKIRFASPTRDCFNSNVPKVSTGSKKQHKAKPSQKNTDSSSKAATITSLKSQPIPLPKSRREPQILSTGDNGSSKVPYNLESRLSENRLDPTYEEELEESLLIETEIKPALSLDDELSLQRLNKVSRTSTKLHSYYDNLLNSTDWNVSNLSVQPGDPHFVWWFAISSYFPLICGCLGPLANMLSIAAVVCRWKEEKGSGDTENDEAWCYAVNSISMFCGIISNISLLLNFRKKLRYNISQVISLSGWLIATILLLGLLVAYHIEFMKHEKYLKYEYSFGFWFAVFTVILNFSTFVLLCMNELGFLLKKYPPVFNIDAVQKTLMTQSIFFVAWCLGGAGMFTALLNINFGNALYFAEVTILTIGLGDYVPSSQTAQSLTLIWCIVGLVMFGLIISTITELVLYSSSSTFYWHRVQFYRNEILNGLIKKEKTIDSRESFDLMKEANRKAAWREKLAGFASIFVTWLIFWLLGAMVFTLFEGWSYHLSCYFSFLCFVTIGYGVPAPATAGGKSFFCLWAIAAIPIMTIFVSSLSGILFASLGDFQNFRVIDDLELILRKINFCGSLDLVIKMISKGAEELNTLDKETMDEINQDALGSLLQVLAKSSKLNSLEFINTDEFSQITEIANELINYSNEGLSLDELTSFEEDREEHFVKIMKRLDPAFDETKFRRKFTPTSTRAASTMRRRSESLYRMNTQSISKSVLPEEDSEERYNGDSAEDVNEGGLIDDTDSNSYASSSEDNAATADNDDKYIPVVTTRFKKKKDFILTRLSELELMFIELKKSTLLSTLKPDYKHTYAEWLKFYKLTGMDTHKHDPLFWLGENSPFGYPNLEPMYFTFHYLHFFELKLHQLALDYDSLDMDAIVLE</sequence>
<feature type="region of interest" description="Disordered" evidence="8">
    <location>
        <begin position="712"/>
        <end position="781"/>
    </location>
</feature>
<evidence type="ECO:0000256" key="4">
    <source>
        <dbReference type="ARBA" id="ARBA00022989"/>
    </source>
</evidence>
<feature type="transmembrane region" description="Helical" evidence="9">
    <location>
        <begin position="366"/>
        <end position="385"/>
    </location>
</feature>
<proteinExistence type="predicted"/>
<feature type="compositionally biased region" description="Polar residues" evidence="8">
    <location>
        <begin position="51"/>
        <end position="63"/>
    </location>
</feature>
<dbReference type="Gene3D" id="1.10.287.70">
    <property type="match status" value="3"/>
</dbReference>
<evidence type="ECO:0000256" key="5">
    <source>
        <dbReference type="ARBA" id="ARBA00023065"/>
    </source>
</evidence>
<evidence type="ECO:0000256" key="7">
    <source>
        <dbReference type="ARBA" id="ARBA00023303"/>
    </source>
</evidence>
<dbReference type="EMBL" id="KV453860">
    <property type="protein sequence ID" value="ODV83916.1"/>
    <property type="molecule type" value="Genomic_DNA"/>
</dbReference>
<reference evidence="12" key="1">
    <citation type="submission" date="2016-04" db="EMBL/GenBank/DDBJ databases">
        <title>Comparative genomics of biotechnologically important yeasts.</title>
        <authorList>
            <consortium name="DOE Joint Genome Institute"/>
            <person name="Riley R."/>
            <person name="Haridas S."/>
            <person name="Wolfe K.H."/>
            <person name="Lopes M.R."/>
            <person name="Hittinger C.T."/>
            <person name="Goker M."/>
            <person name="Salamov A."/>
            <person name="Wisecaver J."/>
            <person name="Long T.M."/>
            <person name="Aerts A.L."/>
            <person name="Barry K."/>
            <person name="Choi C."/>
            <person name="Clum A."/>
            <person name="Coughlan A.Y."/>
            <person name="Deshpande S."/>
            <person name="Douglass A.P."/>
            <person name="Hanson S.J."/>
            <person name="Klenk H.-P."/>
            <person name="Labutti K."/>
            <person name="Lapidus A."/>
            <person name="Lindquist E."/>
            <person name="Lipzen A."/>
            <person name="Meier-Kolthoff J.P."/>
            <person name="Ohm R.A."/>
            <person name="Otillar R.P."/>
            <person name="Pangilinan J."/>
            <person name="Peng Y."/>
            <person name="Rokas A."/>
            <person name="Rosa C.A."/>
            <person name="Scheuner C."/>
            <person name="Sibirny A.A."/>
            <person name="Slot J.C."/>
            <person name="Stielow J.B."/>
            <person name="Sun H."/>
            <person name="Kurtzman C.P."/>
            <person name="Blackwell M."/>
            <person name="Grigoriev I.V."/>
            <person name="Jeffries T.W."/>
        </authorList>
    </citation>
    <scope>NUCLEOTIDE SEQUENCE [LARGE SCALE GENOMIC DNA]</scope>
    <source>
        <strain evidence="12">NRRL YB-2248</strain>
    </source>
</reference>
<dbReference type="STRING" id="983967.A0A1E4SWM5"/>
<feature type="compositionally biased region" description="Acidic residues" evidence="8">
    <location>
        <begin position="754"/>
        <end position="768"/>
    </location>
</feature>
<dbReference type="AlphaFoldDB" id="A0A1E4SWM5"/>
<feature type="compositionally biased region" description="Polar residues" evidence="8">
    <location>
        <begin position="104"/>
        <end position="115"/>
    </location>
</feature>
<dbReference type="GO" id="GO:0005886">
    <property type="term" value="C:plasma membrane"/>
    <property type="evidence" value="ECO:0007669"/>
    <property type="project" value="TreeGrafter"/>
</dbReference>
<dbReference type="InterPro" id="IPR013099">
    <property type="entry name" value="K_chnl_dom"/>
</dbReference>
<comment type="subcellular location">
    <subcellularLocation>
        <location evidence="1">Membrane</location>
        <topology evidence="1">Multi-pass membrane protein</topology>
    </subcellularLocation>
</comment>
<dbReference type="GO" id="GO:0022841">
    <property type="term" value="F:potassium ion leak channel activity"/>
    <property type="evidence" value="ECO:0007669"/>
    <property type="project" value="TreeGrafter"/>
</dbReference>
<evidence type="ECO:0000256" key="9">
    <source>
        <dbReference type="SAM" id="Phobius"/>
    </source>
</evidence>
<dbReference type="GO" id="GO:0030322">
    <property type="term" value="P:stabilization of membrane potential"/>
    <property type="evidence" value="ECO:0007669"/>
    <property type="project" value="TreeGrafter"/>
</dbReference>
<accession>A0A1E4SWM5</accession>
<feature type="transmembrane region" description="Helical" evidence="9">
    <location>
        <begin position="248"/>
        <end position="268"/>
    </location>
</feature>
<keyword evidence="6 9" id="KW-0472">Membrane</keyword>
<keyword evidence="2" id="KW-0813">Transport</keyword>
<evidence type="ECO:0000313" key="12">
    <source>
        <dbReference type="Proteomes" id="UP000094801"/>
    </source>
</evidence>
<feature type="transmembrane region" description="Helical" evidence="9">
    <location>
        <begin position="198"/>
        <end position="228"/>
    </location>
</feature>
<feature type="transmembrane region" description="Helical" evidence="9">
    <location>
        <begin position="317"/>
        <end position="345"/>
    </location>
</feature>
<dbReference type="InterPro" id="IPR003280">
    <property type="entry name" value="2pore_dom_K_chnl"/>
</dbReference>
<evidence type="ECO:0000259" key="10">
    <source>
        <dbReference type="Pfam" id="PF07885"/>
    </source>
</evidence>
<evidence type="ECO:0000256" key="2">
    <source>
        <dbReference type="ARBA" id="ARBA00022448"/>
    </source>
</evidence>
<dbReference type="Proteomes" id="UP000094801">
    <property type="component" value="Unassembled WGS sequence"/>
</dbReference>
<feature type="compositionally biased region" description="Polar residues" evidence="8">
    <location>
        <begin position="769"/>
        <end position="779"/>
    </location>
</feature>
<dbReference type="SUPFAM" id="SSF81324">
    <property type="entry name" value="Voltage-gated potassium channels"/>
    <property type="match status" value="2"/>
</dbReference>
<feature type="transmembrane region" description="Helical" evidence="9">
    <location>
        <begin position="519"/>
        <end position="539"/>
    </location>
</feature>
<dbReference type="OrthoDB" id="297496at2759"/>
<feature type="region of interest" description="Disordered" evidence="8">
    <location>
        <begin position="1"/>
        <end position="117"/>
    </location>
</feature>